<dbReference type="GO" id="GO:0043565">
    <property type="term" value="F:sequence-specific DNA binding"/>
    <property type="evidence" value="ECO:0007669"/>
    <property type="project" value="InterPro"/>
</dbReference>
<sequence length="557" mass="64425">MKTLLFAALVLLKGTLYSQTIKGYSFYEKKYSQAAYPDQIIESLNLSIKEGQYAKNYYHLTYVYEDASVYSTNLSCKIKFATQSVLSAKNSNDKLLIATAYLNRAIIYYRDFGNFQKAVNDLIRSNEAYNLLEQEDLYLYHKTRYHIGVVYQHLGYNEEAIKLFESAAKYYKSQLMEPQYSAIFENHRKGYINSVYQLASCYSKLSLCQKSSSIIKQGITHLEDGVNDALERARYNELLGINYLYLKMYPQSYQYITSANQIYRKQGNKRGVISSTYYLGNFYLKTGQDLKGKQKLNEIDSLYNIHATAVNETYLAYKELLNLNDISEKDKVRFLTKSLEIDKRLNSSNNKISKLIFTKLYHSTSQKSISIKGEPLWRNAFLLFIVLYLGVNNHIKEWHIPKDKYYDLAELVTSSDSLKDVSTEKRKNKMSIEIIEDILKKLDLFEKGAGYLDKDLSLNSLAAQFNSNTAHLSYVINSKKNVRFSAYINELRIKYITNLISTDSKYRNYTVEALAKECGIVSRQSFTKQFQSFNGSTPSEFIQEVKKCSVEVNILQN</sequence>
<accession>A0A931EA92</accession>
<dbReference type="Gene3D" id="1.25.40.10">
    <property type="entry name" value="Tetratricopeptide repeat domain"/>
    <property type="match status" value="2"/>
</dbReference>
<gene>
    <name evidence="2" type="ORF">IC612_04955</name>
</gene>
<dbReference type="InterPro" id="IPR011990">
    <property type="entry name" value="TPR-like_helical_dom_sf"/>
</dbReference>
<keyword evidence="3" id="KW-1185">Reference proteome</keyword>
<protein>
    <submittedName>
        <fullName evidence="2">Helix-turn-helix domain-containing protein</fullName>
    </submittedName>
</protein>
<organism evidence="2 3">
    <name type="scientific">Planobacterium oryzisoli</name>
    <dbReference type="NCBI Taxonomy" id="2771435"/>
    <lineage>
        <taxon>Bacteria</taxon>
        <taxon>Pseudomonadati</taxon>
        <taxon>Bacteroidota</taxon>
        <taxon>Flavobacteriia</taxon>
        <taxon>Flavobacteriales</taxon>
        <taxon>Weeksellaceae</taxon>
        <taxon>Chryseobacterium group</taxon>
        <taxon>Chryseobacterium</taxon>
    </lineage>
</organism>
<evidence type="ECO:0000313" key="3">
    <source>
        <dbReference type="Proteomes" id="UP000694480"/>
    </source>
</evidence>
<dbReference type="SUPFAM" id="SSF48452">
    <property type="entry name" value="TPR-like"/>
    <property type="match status" value="1"/>
</dbReference>
<proteinExistence type="predicted"/>
<dbReference type="EMBL" id="JADKYY010000005">
    <property type="protein sequence ID" value="MBF5027143.1"/>
    <property type="molecule type" value="Genomic_DNA"/>
</dbReference>
<dbReference type="PROSITE" id="PS01124">
    <property type="entry name" value="HTH_ARAC_FAMILY_2"/>
    <property type="match status" value="1"/>
</dbReference>
<comment type="caution">
    <text evidence="2">The sequence shown here is derived from an EMBL/GenBank/DDBJ whole genome shotgun (WGS) entry which is preliminary data.</text>
</comment>
<dbReference type="InterPro" id="IPR018060">
    <property type="entry name" value="HTH_AraC"/>
</dbReference>
<evidence type="ECO:0000313" key="2">
    <source>
        <dbReference type="EMBL" id="MBF5027143.1"/>
    </source>
</evidence>
<dbReference type="Proteomes" id="UP000694480">
    <property type="component" value="Unassembled WGS sequence"/>
</dbReference>
<dbReference type="GO" id="GO:0003700">
    <property type="term" value="F:DNA-binding transcription factor activity"/>
    <property type="evidence" value="ECO:0007669"/>
    <property type="project" value="InterPro"/>
</dbReference>
<dbReference type="RefSeq" id="WP_194739075.1">
    <property type="nucleotide sequence ID" value="NZ_JADKYY010000005.1"/>
</dbReference>
<dbReference type="Pfam" id="PF12833">
    <property type="entry name" value="HTH_18"/>
    <property type="match status" value="1"/>
</dbReference>
<feature type="domain" description="HTH araC/xylS-type" evidence="1">
    <location>
        <begin position="452"/>
        <end position="544"/>
    </location>
</feature>
<dbReference type="SMART" id="SM00342">
    <property type="entry name" value="HTH_ARAC"/>
    <property type="match status" value="1"/>
</dbReference>
<reference evidence="2" key="1">
    <citation type="submission" date="2020-11" db="EMBL/GenBank/DDBJ databases">
        <title>Genome seq and assembly of Planobacterium sp.</title>
        <authorList>
            <person name="Chhetri G."/>
        </authorList>
    </citation>
    <scope>NUCLEOTIDE SEQUENCE</scope>
    <source>
        <strain evidence="2">GCR5</strain>
    </source>
</reference>
<name>A0A931EA92_9FLAO</name>
<dbReference type="Gene3D" id="1.10.10.60">
    <property type="entry name" value="Homeodomain-like"/>
    <property type="match status" value="2"/>
</dbReference>
<dbReference type="AlphaFoldDB" id="A0A931EA92"/>
<evidence type="ECO:0000259" key="1">
    <source>
        <dbReference type="PROSITE" id="PS01124"/>
    </source>
</evidence>